<name>A0A2S4PM10_9PEZI</name>
<feature type="region of interest" description="Disordered" evidence="1">
    <location>
        <begin position="349"/>
        <end position="379"/>
    </location>
</feature>
<evidence type="ECO:0000313" key="2">
    <source>
        <dbReference type="EMBL" id="POS83079.1"/>
    </source>
</evidence>
<feature type="compositionally biased region" description="Basic residues" evidence="1">
    <location>
        <begin position="188"/>
        <end position="199"/>
    </location>
</feature>
<feature type="compositionally biased region" description="Basic and acidic residues" evidence="1">
    <location>
        <begin position="120"/>
        <end position="139"/>
    </location>
</feature>
<evidence type="ECO:0008006" key="4">
    <source>
        <dbReference type="Google" id="ProtNLM"/>
    </source>
</evidence>
<feature type="region of interest" description="Disordered" evidence="1">
    <location>
        <begin position="112"/>
        <end position="294"/>
    </location>
</feature>
<dbReference type="PANTHER" id="PTHR40132:SF1">
    <property type="entry name" value="PRE-MRNA-SPLICING FACTOR 38B"/>
    <property type="match status" value="1"/>
</dbReference>
<dbReference type="EMBL" id="PEDP01001912">
    <property type="protein sequence ID" value="POS83079.1"/>
    <property type="molecule type" value="Genomic_DNA"/>
</dbReference>
<organism evidence="2 3">
    <name type="scientific">Erysiphe pulchra</name>
    <dbReference type="NCBI Taxonomy" id="225359"/>
    <lineage>
        <taxon>Eukaryota</taxon>
        <taxon>Fungi</taxon>
        <taxon>Dikarya</taxon>
        <taxon>Ascomycota</taxon>
        <taxon>Pezizomycotina</taxon>
        <taxon>Leotiomycetes</taxon>
        <taxon>Erysiphales</taxon>
        <taxon>Erysiphaceae</taxon>
        <taxon>Erysiphe</taxon>
    </lineage>
</organism>
<keyword evidence="3" id="KW-1185">Reference proteome</keyword>
<dbReference type="STRING" id="225359.A0A2S4PM10"/>
<sequence length="379" mass="43588">MANFDFLTDEYVAQLLAKDAKESSIRYSAIGLDAYTASKPPANKPKPNTRFLRNIIKDTDNHNAALLAKETAEAHGRLQSLQDAVSERNKNSRKAIRKNQLGEIEAILGGVSSKRKRRRETNSLERPSRKSSENEEQHERKSKSRRREKDQNVKVEPEDKSKAVKKDRRFKGLIDTLREREKQESSKSRHKPLSKYPKKSKSENNNETSVERKNSKSAESRHSNKICHDQNSRSEKRPENRTKGRKTNKNSKKDVEDDSDSDPLDDIIGPSPVVSVPEVRKRGRGNTSDASGIDSRFSAVYNPRADILIEKDDTKSFDQALEAFRDWKKFKEKGIERLRSAGFSEEEIQRLEGGDQKREKHVKWTKPGESREWDRGKEY</sequence>
<reference evidence="2 3" key="1">
    <citation type="submission" date="2017-10" db="EMBL/GenBank/DDBJ databases">
        <title>Development of genomic resources for the powdery mildew, Erysiphe pulchra.</title>
        <authorList>
            <person name="Wadl P.A."/>
            <person name="Mack B.M."/>
            <person name="Moore G."/>
            <person name="Beltz S.B."/>
        </authorList>
    </citation>
    <scope>NUCLEOTIDE SEQUENCE [LARGE SCALE GENOMIC DNA]</scope>
    <source>
        <strain evidence="2">Cflorida</strain>
    </source>
</reference>
<protein>
    <recommendedName>
        <fullName evidence="4">Pre-mRNA-splicing factor 38B</fullName>
    </recommendedName>
</protein>
<accession>A0A2S4PM10</accession>
<dbReference type="PANTHER" id="PTHR40132">
    <property type="entry name" value="PRE-MRNA-SPLICING FACTOR 38B"/>
    <property type="match status" value="1"/>
</dbReference>
<dbReference type="Proteomes" id="UP000237438">
    <property type="component" value="Unassembled WGS sequence"/>
</dbReference>
<comment type="caution">
    <text evidence="2">The sequence shown here is derived from an EMBL/GenBank/DDBJ whole genome shotgun (WGS) entry which is preliminary data.</text>
</comment>
<feature type="compositionally biased region" description="Basic and acidic residues" evidence="1">
    <location>
        <begin position="200"/>
        <end position="242"/>
    </location>
</feature>
<feature type="compositionally biased region" description="Acidic residues" evidence="1">
    <location>
        <begin position="256"/>
        <end position="265"/>
    </location>
</feature>
<evidence type="ECO:0000256" key="1">
    <source>
        <dbReference type="SAM" id="MobiDB-lite"/>
    </source>
</evidence>
<feature type="compositionally biased region" description="Basic and acidic residues" evidence="1">
    <location>
        <begin position="147"/>
        <end position="187"/>
    </location>
</feature>
<proteinExistence type="predicted"/>
<evidence type="ECO:0000313" key="3">
    <source>
        <dbReference type="Proteomes" id="UP000237438"/>
    </source>
</evidence>
<gene>
    <name evidence="2" type="ORF">EPUL_006323</name>
</gene>
<feature type="compositionally biased region" description="Basic and acidic residues" evidence="1">
    <location>
        <begin position="349"/>
        <end position="358"/>
    </location>
</feature>
<dbReference type="AlphaFoldDB" id="A0A2S4PM10"/>
<dbReference type="OrthoDB" id="2431475at2759"/>
<feature type="compositionally biased region" description="Basic and acidic residues" evidence="1">
    <location>
        <begin position="366"/>
        <end position="379"/>
    </location>
</feature>